<dbReference type="eggNOG" id="COG1335">
    <property type="taxonomic scope" value="Bacteria"/>
</dbReference>
<dbReference type="GO" id="GO:0016787">
    <property type="term" value="F:hydrolase activity"/>
    <property type="evidence" value="ECO:0007669"/>
    <property type="project" value="UniProtKB-KW"/>
</dbReference>
<reference evidence="7" key="2">
    <citation type="submission" date="2015-06" db="EMBL/GenBank/DDBJ databases">
        <authorList>
            <person name="Radhakrishnan Rajesh"/>
            <person name="Underwood Anthony"/>
            <person name="Al-Shahib Ali"/>
        </authorList>
    </citation>
    <scope>NUCLEOTIDE SEQUENCE [LARGE SCALE GENOMIC DNA]</scope>
    <source>
        <strain evidence="7">P19_London_7_VIM_2_05_10</strain>
    </source>
</reference>
<dbReference type="PANTHER" id="PTHR43540">
    <property type="entry name" value="PEROXYUREIDOACRYLATE/UREIDOACRYLATE AMIDOHYDROLASE-RELATED"/>
    <property type="match status" value="1"/>
</dbReference>
<reference evidence="6 9" key="4">
    <citation type="submission" date="2017-08" db="EMBL/GenBank/DDBJ databases">
        <authorList>
            <person name="Feschi L."/>
            <person name="Jeukens J."/>
            <person name="Emond-Rheault J.-G."/>
            <person name="Kukavica-Ibrulj I."/>
            <person name="Boyle B."/>
            <person name="Levesque R.C."/>
        </authorList>
    </citation>
    <scope>NUCLEOTIDE SEQUENCE [LARGE SCALE GENOMIC DNA]</scope>
    <source>
        <strain evidence="6 9">PA-W36</strain>
    </source>
</reference>
<evidence type="ECO:0000256" key="1">
    <source>
        <dbReference type="ARBA" id="ARBA00022801"/>
    </source>
</evidence>
<dbReference type="Pfam" id="PF00857">
    <property type="entry name" value="Isochorismatase"/>
    <property type="match status" value="1"/>
</dbReference>
<feature type="domain" description="Isochorismatase-like" evidence="2">
    <location>
        <begin position="14"/>
        <end position="185"/>
    </location>
</feature>
<evidence type="ECO:0000313" key="3">
    <source>
        <dbReference type="EMBL" id="CRP99880.1"/>
    </source>
</evidence>
<dbReference type="InterPro" id="IPR050272">
    <property type="entry name" value="Isochorismatase-like_hydrls"/>
</dbReference>
<proteinExistence type="predicted"/>
<dbReference type="Proteomes" id="UP000284767">
    <property type="component" value="Unassembled WGS sequence"/>
</dbReference>
<dbReference type="Gene3D" id="3.40.50.850">
    <property type="entry name" value="Isochorismatase-like"/>
    <property type="match status" value="1"/>
</dbReference>
<evidence type="ECO:0000313" key="9">
    <source>
        <dbReference type="Proteomes" id="UP000284767"/>
    </source>
</evidence>
<reference evidence="6 9" key="5">
    <citation type="submission" date="2019-01" db="EMBL/GenBank/DDBJ databases">
        <title>The Pseudomonas aeruginosa pan-genome provides new insights on its population structure, horizontal gene transfer and pathogenicity.</title>
        <authorList>
            <person name="Freschi L."/>
            <person name="Vincent A.T."/>
            <person name="Jeukens J."/>
            <person name="Emond-Rheault J.-G."/>
            <person name="Kukavica-Ibrulj I."/>
            <person name="Dupont M.-J."/>
            <person name="Charette S.J."/>
            <person name="Boyle B."/>
            <person name="Levesque R.C."/>
        </authorList>
    </citation>
    <scope>NUCLEOTIDE SEQUENCE [LARGE SCALE GENOMIC DNA]</scope>
    <source>
        <strain evidence="6 9">PA-W36</strain>
    </source>
</reference>
<dbReference type="Proteomes" id="UP000644192">
    <property type="component" value="Unassembled WGS sequence"/>
</dbReference>
<evidence type="ECO:0000259" key="2">
    <source>
        <dbReference type="Pfam" id="PF00857"/>
    </source>
</evidence>
<gene>
    <name evidence="3" type="primary">sttH_1</name>
    <name evidence="5" type="ORF">CAZ10_26940</name>
    <name evidence="4" type="ORF">GUL26_00350</name>
    <name evidence="6" type="ORF">IPC1295_14410</name>
    <name evidence="3" type="ORF">PAERUG_P19_London_7_VIM_2_05_10_06315</name>
</gene>
<dbReference type="EMBL" id="CVVU01000261">
    <property type="protein sequence ID" value="CRP99880.1"/>
    <property type="molecule type" value="Genomic_DNA"/>
</dbReference>
<dbReference type="SMR" id="A0A072ZD22"/>
<protein>
    <submittedName>
        <fullName evidence="5">Cysteine hydrolase</fullName>
    </submittedName>
    <submittedName>
        <fullName evidence="4">Isochorismatase family protein</fullName>
    </submittedName>
    <submittedName>
        <fullName evidence="3">Streptothricin hydrolase</fullName>
        <ecNumber evidence="3">3.5.2.19</ecNumber>
    </submittedName>
</protein>
<sequence length="193" mass="21075">MNDDAQRSARSQVALLIVDLQRGMQRHDLPPRNNPGAEARIVELLAAWRAAGWPVVHVRHVSRQPGSPFAPGQPGVEFQPALAPRDDEAVFEKNVPDAFINSGLQRWLHVRDIRQVALVGVATENSVEASARSAGNLGFQTWVVADACFTFAKPDFHGTPRSADEVHAMALANLHGEYAVVLRAAELLQRLPA</sequence>
<evidence type="ECO:0000313" key="7">
    <source>
        <dbReference type="Proteomes" id="UP000045039"/>
    </source>
</evidence>
<evidence type="ECO:0000313" key="5">
    <source>
        <dbReference type="EMBL" id="OTI57489.1"/>
    </source>
</evidence>
<dbReference type="Proteomes" id="UP000045039">
    <property type="component" value="Unassembled WGS sequence"/>
</dbReference>
<reference evidence="4" key="6">
    <citation type="submission" date="2020-01" db="EMBL/GenBank/DDBJ databases">
        <title>Bacteria Cultured from War Wounds Associated with the Conflict in Eastern Ukraine.</title>
        <authorList>
            <person name="Snesrud E."/>
            <person name="Galac M.R."/>
            <person name="Mc Gann P."/>
            <person name="Valentine K."/>
            <person name="Viacheslav K."/>
        </authorList>
    </citation>
    <scope>NUCLEOTIDE SEQUENCE</scope>
    <source>
        <strain evidence="4">VNMU148</strain>
    </source>
</reference>
<organism evidence="3 7">
    <name type="scientific">Pseudomonas aeruginosa</name>
    <dbReference type="NCBI Taxonomy" id="287"/>
    <lineage>
        <taxon>Bacteria</taxon>
        <taxon>Pseudomonadati</taxon>
        <taxon>Pseudomonadota</taxon>
        <taxon>Gammaproteobacteria</taxon>
        <taxon>Pseudomonadales</taxon>
        <taxon>Pseudomonadaceae</taxon>
        <taxon>Pseudomonas</taxon>
    </lineage>
</organism>
<keyword evidence="1 3" id="KW-0378">Hydrolase</keyword>
<comment type="caution">
    <text evidence="3">The sequence shown here is derived from an EMBL/GenBank/DDBJ whole genome shotgun (WGS) entry which is preliminary data.</text>
</comment>
<evidence type="ECO:0000313" key="4">
    <source>
        <dbReference type="EMBL" id="MZZ10684.1"/>
    </source>
</evidence>
<evidence type="ECO:0000313" key="8">
    <source>
        <dbReference type="Proteomes" id="UP000194857"/>
    </source>
</evidence>
<dbReference type="Proteomes" id="UP000194857">
    <property type="component" value="Unassembled WGS sequence"/>
</dbReference>
<evidence type="ECO:0000313" key="6">
    <source>
        <dbReference type="EMBL" id="RPM16336.1"/>
    </source>
</evidence>
<accession>A0A072ZD22</accession>
<accession>A0A1S1BU71</accession>
<dbReference type="EMBL" id="NFFZ01000017">
    <property type="protein sequence ID" value="OTI57489.1"/>
    <property type="molecule type" value="Genomic_DNA"/>
</dbReference>
<dbReference type="InterPro" id="IPR036380">
    <property type="entry name" value="Isochorismatase-like_sf"/>
</dbReference>
<dbReference type="OMA" id="IIHIFHS"/>
<name>A0A072ZD22_PSEAI</name>
<dbReference type="EC" id="3.5.2.19" evidence="3"/>
<dbReference type="CDD" id="cd01014">
    <property type="entry name" value="nicotinamidase_related"/>
    <property type="match status" value="1"/>
</dbReference>
<reference evidence="5 8" key="3">
    <citation type="submission" date="2017-05" db="EMBL/GenBank/DDBJ databases">
        <authorList>
            <person name="Song R."/>
            <person name="Chenine A.L."/>
            <person name="Ruprecht R.M."/>
        </authorList>
    </citation>
    <scope>NUCLEOTIDE SEQUENCE [LARGE SCALE GENOMIC DNA]</scope>
    <source>
        <strain evidence="5 8">S567_C10_BS</strain>
    </source>
</reference>
<dbReference type="EMBL" id="NSNE01000007">
    <property type="protein sequence ID" value="RPM16336.1"/>
    <property type="molecule type" value="Genomic_DNA"/>
</dbReference>
<dbReference type="RefSeq" id="WP_003106834.1">
    <property type="nucleotide sequence ID" value="NZ_AP014839.1"/>
</dbReference>
<dbReference type="PANTHER" id="PTHR43540:SF1">
    <property type="entry name" value="ISOCHORISMATASE HYDROLASE"/>
    <property type="match status" value="1"/>
</dbReference>
<dbReference type="InterPro" id="IPR000868">
    <property type="entry name" value="Isochorismatase-like_dom"/>
</dbReference>
<reference evidence="3" key="1">
    <citation type="submission" date="2015-06" db="EMBL/GenBank/DDBJ databases">
        <authorList>
            <person name="Radhakrishnan R."/>
            <person name="Underwood A."/>
            <person name="Al-Shahib A."/>
        </authorList>
    </citation>
    <scope>NUCLEOTIDE SEQUENCE</scope>
    <source>
        <strain evidence="3">P19_London_7_VIM_2_05_10</strain>
    </source>
</reference>
<dbReference type="AlphaFoldDB" id="A0A072ZD22"/>
<dbReference type="EMBL" id="WXZT01000001">
    <property type="protein sequence ID" value="MZZ10684.1"/>
    <property type="molecule type" value="Genomic_DNA"/>
</dbReference>
<dbReference type="SUPFAM" id="SSF52499">
    <property type="entry name" value="Isochorismatase-like hydrolases"/>
    <property type="match status" value="1"/>
</dbReference>